<sequence>MNGGSQPPARRADVAERAGVSPAVVSYVLNGGPRKVSPDTRDRVLKAVRDLDYRPNHVARSLRTQRTMTIGLIVPDLANPFFTELMHSIQREAFESSLALMVGDSGEDGALQEQYIRSFVERRVDGLILLPAHAGMSGLEHLKERGLPWVAIDRYVPGGAEVATVMVGNWEGGFQATNHLLEHGRRRIGCIAGPANVRSTVERVSGWRSAMTSRGIEPENHLLRHAVFQRAAGYRETTRMIESAEVDAIFCASDEQALGVMRALNDLGLRCPEDVALVSFDGIPTGADVTPSLTTMAQPFAEIGRAAVERLIERIADPGRMSAATLLPVHLVRRESCGCAATDRDDYTVSLYRAITRRDHPS</sequence>
<dbReference type="GO" id="GO:0000976">
    <property type="term" value="F:transcription cis-regulatory region binding"/>
    <property type="evidence" value="ECO:0007669"/>
    <property type="project" value="TreeGrafter"/>
</dbReference>
<keyword evidence="6" id="KW-1185">Reference proteome</keyword>
<dbReference type="InterPro" id="IPR010982">
    <property type="entry name" value="Lambda_DNA-bd_dom_sf"/>
</dbReference>
<dbReference type="PANTHER" id="PTHR30146">
    <property type="entry name" value="LACI-RELATED TRANSCRIPTIONAL REPRESSOR"/>
    <property type="match status" value="1"/>
</dbReference>
<proteinExistence type="predicted"/>
<dbReference type="InterPro" id="IPR000843">
    <property type="entry name" value="HTH_LacI"/>
</dbReference>
<protein>
    <submittedName>
        <fullName evidence="5">Transcriptional regulator, LacI family</fullName>
    </submittedName>
</protein>
<dbReference type="SMART" id="SM00354">
    <property type="entry name" value="HTH_LACI"/>
    <property type="match status" value="1"/>
</dbReference>
<dbReference type="Proteomes" id="UP000199220">
    <property type="component" value="Unassembled WGS sequence"/>
</dbReference>
<dbReference type="Gene3D" id="1.10.260.40">
    <property type="entry name" value="lambda repressor-like DNA-binding domains"/>
    <property type="match status" value="1"/>
</dbReference>
<dbReference type="PANTHER" id="PTHR30146:SF109">
    <property type="entry name" value="HTH-TYPE TRANSCRIPTIONAL REGULATOR GALS"/>
    <property type="match status" value="1"/>
</dbReference>
<feature type="domain" description="HTH lacI-type" evidence="4">
    <location>
        <begin position="9"/>
        <end position="64"/>
    </location>
</feature>
<evidence type="ECO:0000256" key="2">
    <source>
        <dbReference type="ARBA" id="ARBA00023125"/>
    </source>
</evidence>
<keyword evidence="1" id="KW-0805">Transcription regulation</keyword>
<dbReference type="InterPro" id="IPR046335">
    <property type="entry name" value="LacI/GalR-like_sensor"/>
</dbReference>
<dbReference type="RefSeq" id="WP_089771491.1">
    <property type="nucleotide sequence ID" value="NZ_FNTX01000001.1"/>
</dbReference>
<evidence type="ECO:0000256" key="3">
    <source>
        <dbReference type="ARBA" id="ARBA00023163"/>
    </source>
</evidence>
<reference evidence="6" key="1">
    <citation type="submission" date="2016-10" db="EMBL/GenBank/DDBJ databases">
        <authorList>
            <person name="Varghese N."/>
            <person name="Submissions S."/>
        </authorList>
    </citation>
    <scope>NUCLEOTIDE SEQUENCE [LARGE SCALE GENOMIC DNA]</scope>
    <source>
        <strain evidence="6">DSM 21368</strain>
    </source>
</reference>
<gene>
    <name evidence="5" type="ORF">SAMN04488554_0434</name>
</gene>
<evidence type="ECO:0000256" key="1">
    <source>
        <dbReference type="ARBA" id="ARBA00023015"/>
    </source>
</evidence>
<dbReference type="SUPFAM" id="SSF47413">
    <property type="entry name" value="lambda repressor-like DNA-binding domains"/>
    <property type="match status" value="1"/>
</dbReference>
<dbReference type="GO" id="GO:0003700">
    <property type="term" value="F:DNA-binding transcription factor activity"/>
    <property type="evidence" value="ECO:0007669"/>
    <property type="project" value="TreeGrafter"/>
</dbReference>
<accession>A0A1H5CPT4</accession>
<dbReference type="Pfam" id="PF00356">
    <property type="entry name" value="LacI"/>
    <property type="match status" value="1"/>
</dbReference>
<dbReference type="InterPro" id="IPR028082">
    <property type="entry name" value="Peripla_BP_I"/>
</dbReference>
<keyword evidence="2" id="KW-0238">DNA-binding</keyword>
<dbReference type="CDD" id="cd06267">
    <property type="entry name" value="PBP1_LacI_sugar_binding-like"/>
    <property type="match status" value="1"/>
</dbReference>
<dbReference type="AlphaFoldDB" id="A0A1H5CPT4"/>
<evidence type="ECO:0000313" key="5">
    <source>
        <dbReference type="EMBL" id="SED68625.1"/>
    </source>
</evidence>
<dbReference type="CDD" id="cd01392">
    <property type="entry name" value="HTH_LacI"/>
    <property type="match status" value="1"/>
</dbReference>
<evidence type="ECO:0000259" key="4">
    <source>
        <dbReference type="PROSITE" id="PS50932"/>
    </source>
</evidence>
<dbReference type="EMBL" id="FNTX01000001">
    <property type="protein sequence ID" value="SED68625.1"/>
    <property type="molecule type" value="Genomic_DNA"/>
</dbReference>
<organism evidence="5 6">
    <name type="scientific">Ruania alba</name>
    <dbReference type="NCBI Taxonomy" id="648782"/>
    <lineage>
        <taxon>Bacteria</taxon>
        <taxon>Bacillati</taxon>
        <taxon>Actinomycetota</taxon>
        <taxon>Actinomycetes</taxon>
        <taxon>Micrococcales</taxon>
        <taxon>Ruaniaceae</taxon>
        <taxon>Ruania</taxon>
    </lineage>
</organism>
<dbReference type="OrthoDB" id="37081at2"/>
<dbReference type="Gene3D" id="3.40.50.2300">
    <property type="match status" value="2"/>
</dbReference>
<name>A0A1H5CPT4_9MICO</name>
<dbReference type="STRING" id="648782.SAMN04488554_0434"/>
<dbReference type="Pfam" id="PF13377">
    <property type="entry name" value="Peripla_BP_3"/>
    <property type="match status" value="1"/>
</dbReference>
<dbReference type="PROSITE" id="PS50932">
    <property type="entry name" value="HTH_LACI_2"/>
    <property type="match status" value="1"/>
</dbReference>
<keyword evidence="3" id="KW-0804">Transcription</keyword>
<evidence type="ECO:0000313" key="6">
    <source>
        <dbReference type="Proteomes" id="UP000199220"/>
    </source>
</evidence>
<dbReference type="SUPFAM" id="SSF53822">
    <property type="entry name" value="Periplasmic binding protein-like I"/>
    <property type="match status" value="1"/>
</dbReference>